<reference evidence="1 2" key="2">
    <citation type="journal article" date="2022" name="Mol. Biol. Evol.">
        <title>Comparative Genomics Reveals Insights into the Divergent Evolution of Astigmatic Mites and Household Pest Adaptations.</title>
        <authorList>
            <person name="Xiong Q."/>
            <person name="Wan A.T."/>
            <person name="Liu X."/>
            <person name="Fung C.S."/>
            <person name="Xiao X."/>
            <person name="Malainual N."/>
            <person name="Hou J."/>
            <person name="Wang L."/>
            <person name="Wang M."/>
            <person name="Yang K.Y."/>
            <person name="Cui Y."/>
            <person name="Leung E.L."/>
            <person name="Nong W."/>
            <person name="Shin S.K."/>
            <person name="Au S.W."/>
            <person name="Jeong K.Y."/>
            <person name="Chew F.T."/>
            <person name="Hui J.H."/>
            <person name="Leung T.F."/>
            <person name="Tungtrongchitr A."/>
            <person name="Zhong N."/>
            <person name="Liu Z."/>
            <person name="Tsui S.K."/>
        </authorList>
    </citation>
    <scope>NUCLEOTIDE SEQUENCE [LARGE SCALE GENOMIC DNA]</scope>
    <source>
        <strain evidence="1">Derp</strain>
    </source>
</reference>
<dbReference type="EMBL" id="NJHN03000118">
    <property type="protein sequence ID" value="KAH9413809.1"/>
    <property type="molecule type" value="Genomic_DNA"/>
</dbReference>
<evidence type="ECO:0000313" key="2">
    <source>
        <dbReference type="Proteomes" id="UP000887458"/>
    </source>
</evidence>
<keyword evidence="2" id="KW-1185">Reference proteome</keyword>
<dbReference type="Proteomes" id="UP000887458">
    <property type="component" value="Unassembled WGS sequence"/>
</dbReference>
<name>A0ABQ8IU14_DERPT</name>
<proteinExistence type="predicted"/>
<accession>A0ABQ8IU14</accession>
<comment type="caution">
    <text evidence="1">The sequence shown here is derived from an EMBL/GenBank/DDBJ whole genome shotgun (WGS) entry which is preliminary data.</text>
</comment>
<gene>
    <name evidence="1" type="ORF">DERP_014641</name>
</gene>
<organism evidence="1 2">
    <name type="scientific">Dermatophagoides pteronyssinus</name>
    <name type="common">European house dust mite</name>
    <dbReference type="NCBI Taxonomy" id="6956"/>
    <lineage>
        <taxon>Eukaryota</taxon>
        <taxon>Metazoa</taxon>
        <taxon>Ecdysozoa</taxon>
        <taxon>Arthropoda</taxon>
        <taxon>Chelicerata</taxon>
        <taxon>Arachnida</taxon>
        <taxon>Acari</taxon>
        <taxon>Acariformes</taxon>
        <taxon>Sarcoptiformes</taxon>
        <taxon>Astigmata</taxon>
        <taxon>Psoroptidia</taxon>
        <taxon>Analgoidea</taxon>
        <taxon>Pyroglyphidae</taxon>
        <taxon>Dermatophagoidinae</taxon>
        <taxon>Dermatophagoides</taxon>
    </lineage>
</organism>
<sequence length="399" mass="47414">METFFDSEEARRMGYKVVKIWADDENQFTLTEKIIDGIDIAFKFNMTPTETPESLIWNVKIPRVMFNLVPNKIELNPTDVPYLYKVPESLVEQYSRFIVIEENVDYYFDKGRGLLSKTNDDNPDNDLEFGLKYYFFNRIYRYLLGRKHANITDPVVERSFGHLISGENMLKQAKKLVKNGLINNQTAWSMMVNGETSLTIVPRNWNDILYTLENLMYCSISGEQFSELESGIIIEEEIRTDMREYYQNHGFEPRKPWSMVIRAAYARKDFDYHLSPKSIHKYAYVQYVAPDIVDWVIFENDIGTELSASFCLHFNEINQFSLGFYVVFNVFIMENGIPSSQAVSDMLTETIFFPFDRWSNRNGQRIYLYLYENYHLEVIYNRQDNQPDREFYFEYLYFD</sequence>
<protein>
    <submittedName>
        <fullName evidence="1">Uncharacterized protein</fullName>
    </submittedName>
</protein>
<reference evidence="1 2" key="1">
    <citation type="journal article" date="2018" name="J. Allergy Clin. Immunol.">
        <title>High-quality assembly of Dermatophagoides pteronyssinus genome and transcriptome reveals a wide range of novel allergens.</title>
        <authorList>
            <person name="Liu X.Y."/>
            <person name="Yang K.Y."/>
            <person name="Wang M.Q."/>
            <person name="Kwok J.S."/>
            <person name="Zeng X."/>
            <person name="Yang Z."/>
            <person name="Xiao X.J."/>
            <person name="Lau C.P."/>
            <person name="Li Y."/>
            <person name="Huang Z.M."/>
            <person name="Ba J.G."/>
            <person name="Yim A.K."/>
            <person name="Ouyang C.Y."/>
            <person name="Ngai S.M."/>
            <person name="Chan T.F."/>
            <person name="Leung E.L."/>
            <person name="Liu L."/>
            <person name="Liu Z.G."/>
            <person name="Tsui S.K."/>
        </authorList>
    </citation>
    <scope>NUCLEOTIDE SEQUENCE [LARGE SCALE GENOMIC DNA]</scope>
    <source>
        <strain evidence="1">Derp</strain>
    </source>
</reference>
<evidence type="ECO:0000313" key="1">
    <source>
        <dbReference type="EMBL" id="KAH9413809.1"/>
    </source>
</evidence>